<protein>
    <submittedName>
        <fullName evidence="1">Uncharacterized protein</fullName>
    </submittedName>
</protein>
<keyword evidence="2" id="KW-1185">Reference proteome</keyword>
<dbReference type="EMBL" id="JAVIJP010000013">
    <property type="protein sequence ID" value="KAL3646522.1"/>
    <property type="molecule type" value="Genomic_DNA"/>
</dbReference>
<gene>
    <name evidence="1" type="ORF">CASFOL_011702</name>
</gene>
<accession>A0ABD3DY46</accession>
<name>A0ABD3DY46_9LAMI</name>
<reference evidence="2" key="1">
    <citation type="journal article" date="2024" name="IScience">
        <title>Strigolactones Initiate the Formation of Haustorium-like Structures in Castilleja.</title>
        <authorList>
            <person name="Buerger M."/>
            <person name="Peterson D."/>
            <person name="Chory J."/>
        </authorList>
    </citation>
    <scope>NUCLEOTIDE SEQUENCE [LARGE SCALE GENOMIC DNA]</scope>
</reference>
<proteinExistence type="predicted"/>
<dbReference type="Proteomes" id="UP001632038">
    <property type="component" value="Unassembled WGS sequence"/>
</dbReference>
<organism evidence="1 2">
    <name type="scientific">Castilleja foliolosa</name>
    <dbReference type="NCBI Taxonomy" id="1961234"/>
    <lineage>
        <taxon>Eukaryota</taxon>
        <taxon>Viridiplantae</taxon>
        <taxon>Streptophyta</taxon>
        <taxon>Embryophyta</taxon>
        <taxon>Tracheophyta</taxon>
        <taxon>Spermatophyta</taxon>
        <taxon>Magnoliopsida</taxon>
        <taxon>eudicotyledons</taxon>
        <taxon>Gunneridae</taxon>
        <taxon>Pentapetalae</taxon>
        <taxon>asterids</taxon>
        <taxon>lamiids</taxon>
        <taxon>Lamiales</taxon>
        <taxon>Orobanchaceae</taxon>
        <taxon>Pedicularideae</taxon>
        <taxon>Castillejinae</taxon>
        <taxon>Castilleja</taxon>
    </lineage>
</organism>
<comment type="caution">
    <text evidence="1">The sequence shown here is derived from an EMBL/GenBank/DDBJ whole genome shotgun (WGS) entry which is preliminary data.</text>
</comment>
<evidence type="ECO:0000313" key="2">
    <source>
        <dbReference type="Proteomes" id="UP001632038"/>
    </source>
</evidence>
<evidence type="ECO:0000313" key="1">
    <source>
        <dbReference type="EMBL" id="KAL3646522.1"/>
    </source>
</evidence>
<sequence>MSCLISDLMKSSTQADAQWSSASLFRSVDKSCLLRLAKDNVDLDDVSKFDRRRRLGDEAWSQMDLDCRSNALHRP</sequence>
<dbReference type="AlphaFoldDB" id="A0ABD3DY46"/>